<dbReference type="EC" id="3.4.19.12" evidence="2"/>
<dbReference type="Proteomes" id="UP000007875">
    <property type="component" value="Unassembled WGS sequence"/>
</dbReference>
<evidence type="ECO:0000256" key="3">
    <source>
        <dbReference type="SAM" id="MobiDB-lite"/>
    </source>
</evidence>
<feature type="compositionally biased region" description="Polar residues" evidence="3">
    <location>
        <begin position="206"/>
        <end position="219"/>
    </location>
</feature>
<dbReference type="HOGENOM" id="CLU_022566_1_1_1"/>
<evidence type="ECO:0000256" key="1">
    <source>
        <dbReference type="ARBA" id="ARBA00006616"/>
    </source>
</evidence>
<reference evidence="5" key="3">
    <citation type="submission" date="2025-09" db="UniProtKB">
        <authorList>
            <consortium name="Ensembl"/>
        </authorList>
    </citation>
    <scope>IDENTIFICATION</scope>
</reference>
<dbReference type="GO" id="GO:0005829">
    <property type="term" value="C:cytosol"/>
    <property type="evidence" value="ECO:0007669"/>
    <property type="project" value="TreeGrafter"/>
</dbReference>
<comment type="catalytic activity">
    <reaction evidence="2">
        <text>Thiol-dependent hydrolysis of ester, thioester, amide, peptide and isopeptide bonds formed by the C-terminal Gly of ubiquitin (a 76-residue protein attached to proteins as an intracellular targeting signal).</text>
        <dbReference type="EC" id="3.4.19.12"/>
    </reaction>
</comment>
<feature type="domain" description="MINDY deubiquitinase" evidence="4">
    <location>
        <begin position="1"/>
        <end position="171"/>
    </location>
</feature>
<sequence length="270" mass="30322">MSDAMSVFPKLQTGIDVNIKFVDVSCFECTPELAVFDVLRIPLYHGWLPDPQDNATCSSVMNYSYNQLVEKIISSKDSTDEDVLREGLLAEEFLKNSASQLTCHGVLSILESAPNHRLAVLFRNNHFLTLYKKENELFTLVTDQGFLTKSGIVWETLSSVQGDTNFTDADFLSSQTQSHEQSPKQQLDSDFQIAMSLQNEEDKISPCQNNPSTANTSHLSNEDKDRQMATKLQQELDKEALRHSSSRAPPRGQQPQTVSDAEDEKKCIIL</sequence>
<feature type="compositionally biased region" description="Basic and acidic residues" evidence="3">
    <location>
        <begin position="220"/>
        <end position="242"/>
    </location>
</feature>
<dbReference type="InterPro" id="IPR033979">
    <property type="entry name" value="MINDY_domain"/>
</dbReference>
<dbReference type="AlphaFoldDB" id="H2YV39"/>
<dbReference type="GeneTree" id="ENSGT00390000016607"/>
<keyword evidence="2" id="KW-0788">Thiol protease</keyword>
<organism evidence="5 6">
    <name type="scientific">Ciona savignyi</name>
    <name type="common">Pacific transparent sea squirt</name>
    <dbReference type="NCBI Taxonomy" id="51511"/>
    <lineage>
        <taxon>Eukaryota</taxon>
        <taxon>Metazoa</taxon>
        <taxon>Chordata</taxon>
        <taxon>Tunicata</taxon>
        <taxon>Ascidiacea</taxon>
        <taxon>Phlebobranchia</taxon>
        <taxon>Cionidae</taxon>
        <taxon>Ciona</taxon>
    </lineage>
</organism>
<dbReference type="GO" id="GO:0071944">
    <property type="term" value="C:cell periphery"/>
    <property type="evidence" value="ECO:0007669"/>
    <property type="project" value="TreeGrafter"/>
</dbReference>
<feature type="region of interest" description="Disordered" evidence="3">
    <location>
        <begin position="201"/>
        <end position="265"/>
    </location>
</feature>
<reference evidence="6" key="1">
    <citation type="submission" date="2003-08" db="EMBL/GenBank/DDBJ databases">
        <authorList>
            <person name="Birren B."/>
            <person name="Nusbaum C."/>
            <person name="Abebe A."/>
            <person name="Abouelleil A."/>
            <person name="Adekoya E."/>
            <person name="Ait-zahra M."/>
            <person name="Allen N."/>
            <person name="Allen T."/>
            <person name="An P."/>
            <person name="Anderson M."/>
            <person name="Anderson S."/>
            <person name="Arachchi H."/>
            <person name="Armbruster J."/>
            <person name="Bachantsang P."/>
            <person name="Baldwin J."/>
            <person name="Barry A."/>
            <person name="Bayul T."/>
            <person name="Blitshsteyn B."/>
            <person name="Bloom T."/>
            <person name="Blye J."/>
            <person name="Boguslavskiy L."/>
            <person name="Borowsky M."/>
            <person name="Boukhgalter B."/>
            <person name="Brunache A."/>
            <person name="Butler J."/>
            <person name="Calixte N."/>
            <person name="Calvo S."/>
            <person name="Camarata J."/>
            <person name="Campo K."/>
            <person name="Chang J."/>
            <person name="Cheshatsang Y."/>
            <person name="Citroen M."/>
            <person name="Collymore A."/>
            <person name="Considine T."/>
            <person name="Cook A."/>
            <person name="Cooke P."/>
            <person name="Corum B."/>
            <person name="Cuomo C."/>
            <person name="David R."/>
            <person name="Dawoe T."/>
            <person name="Degray S."/>
            <person name="Dodge S."/>
            <person name="Dooley K."/>
            <person name="Dorje P."/>
            <person name="Dorjee K."/>
            <person name="Dorris L."/>
            <person name="Duffey N."/>
            <person name="Dupes A."/>
            <person name="Elkins T."/>
            <person name="Engels R."/>
            <person name="Erickson J."/>
            <person name="Farina A."/>
            <person name="Faro S."/>
            <person name="Ferreira P."/>
            <person name="Fischer H."/>
            <person name="Fitzgerald M."/>
            <person name="Foley K."/>
            <person name="Gage D."/>
            <person name="Galagan J."/>
            <person name="Gearin G."/>
            <person name="Gnerre S."/>
            <person name="Gnirke A."/>
            <person name="Goyette A."/>
            <person name="Graham J."/>
            <person name="Grandbois E."/>
            <person name="Gyaltsen K."/>
            <person name="Hafez N."/>
            <person name="Hagopian D."/>
            <person name="Hagos B."/>
            <person name="Hall J."/>
            <person name="Hatcher B."/>
            <person name="Heller A."/>
            <person name="Higgins H."/>
            <person name="Honan T."/>
            <person name="Horn A."/>
            <person name="Houde N."/>
            <person name="Hughes L."/>
            <person name="Hulme W."/>
            <person name="Husby E."/>
            <person name="Iliev I."/>
            <person name="Jaffe D."/>
            <person name="Jones C."/>
            <person name="Kamal M."/>
            <person name="Kamat A."/>
            <person name="Kamvysselis M."/>
            <person name="Karlsson E."/>
            <person name="Kells C."/>
            <person name="Kieu A."/>
            <person name="Kisner P."/>
            <person name="Kodira C."/>
            <person name="Kulbokas E."/>
            <person name="Labutti K."/>
            <person name="Lama D."/>
            <person name="Landers T."/>
            <person name="Leger J."/>
            <person name="Levine S."/>
            <person name="Lewis D."/>
            <person name="Lewis T."/>
            <person name="Lindblad-toh K."/>
            <person name="Liu X."/>
            <person name="Lokyitsang T."/>
            <person name="Lokyitsang Y."/>
            <person name="Lucien O."/>
            <person name="Lui A."/>
            <person name="Ma L.J."/>
            <person name="Mabbitt R."/>
            <person name="Macdonald J."/>
            <person name="Maclean C."/>
            <person name="Major J."/>
            <person name="Manning J."/>
            <person name="Marabella R."/>
            <person name="Maru K."/>
            <person name="Matthews C."/>
            <person name="Mauceli E."/>
            <person name="Mccarthy M."/>
            <person name="Mcdonough S."/>
            <person name="Mcghee T."/>
            <person name="Meldrim J."/>
            <person name="Meneus L."/>
            <person name="Mesirov J."/>
            <person name="Mihalev A."/>
            <person name="Mihova T."/>
            <person name="Mikkelsen T."/>
            <person name="Mlenga V."/>
            <person name="Moru K."/>
            <person name="Mozes J."/>
            <person name="Mulrain L."/>
            <person name="Munson G."/>
            <person name="Naylor J."/>
            <person name="Newes C."/>
            <person name="Nguyen C."/>
            <person name="Nguyen N."/>
            <person name="Nguyen T."/>
            <person name="Nicol R."/>
            <person name="Nielsen C."/>
            <person name="Nizzari M."/>
            <person name="Norbu C."/>
            <person name="Norbu N."/>
            <person name="O'donnell P."/>
            <person name="Okoawo O."/>
            <person name="O'leary S."/>
            <person name="Omotosho B."/>
            <person name="O'neill K."/>
            <person name="Osman S."/>
            <person name="Parker S."/>
            <person name="Perrin D."/>
            <person name="Phunkhang P."/>
            <person name="Piqani B."/>
            <person name="Purcell S."/>
            <person name="Rachupka T."/>
            <person name="Ramasamy U."/>
            <person name="Rameau R."/>
            <person name="Ray V."/>
            <person name="Raymond C."/>
            <person name="Retta R."/>
            <person name="Richardson S."/>
            <person name="Rise C."/>
            <person name="Rodriguez J."/>
            <person name="Rogers J."/>
            <person name="Rogov P."/>
            <person name="Rutman M."/>
            <person name="Schupbach R."/>
            <person name="Seaman C."/>
            <person name="Settipalli S."/>
            <person name="Sharpe T."/>
            <person name="Sheridan J."/>
            <person name="Sherpa N."/>
            <person name="Shi J."/>
            <person name="Smirnov S."/>
            <person name="Smith C."/>
            <person name="Sougnez C."/>
            <person name="Spencer B."/>
            <person name="Stalker J."/>
            <person name="Stange-thomann N."/>
            <person name="Stavropoulos S."/>
            <person name="Stetson K."/>
            <person name="Stone C."/>
            <person name="Stone S."/>
            <person name="Stubbs M."/>
            <person name="Talamas J."/>
            <person name="Tchuinga P."/>
            <person name="Tenzing P."/>
            <person name="Tesfaye S."/>
            <person name="Theodore J."/>
            <person name="Thoulutsang Y."/>
            <person name="Topham K."/>
            <person name="Towey S."/>
            <person name="Tsamla T."/>
            <person name="Tsomo N."/>
            <person name="Vallee D."/>
            <person name="Vassiliev H."/>
            <person name="Venkataraman V."/>
            <person name="Vinson J."/>
            <person name="Vo A."/>
            <person name="Wade C."/>
            <person name="Wang S."/>
            <person name="Wangchuk T."/>
            <person name="Wangdi T."/>
            <person name="Whittaker C."/>
            <person name="Wilkinson J."/>
            <person name="Wu Y."/>
            <person name="Wyman D."/>
            <person name="Yadav S."/>
            <person name="Yang S."/>
            <person name="Yang X."/>
            <person name="Yeager S."/>
            <person name="Yee E."/>
            <person name="Young G."/>
            <person name="Zainoun J."/>
            <person name="Zembeck L."/>
            <person name="Zimmer A."/>
            <person name="Zody M."/>
            <person name="Lander E."/>
        </authorList>
    </citation>
    <scope>NUCLEOTIDE SEQUENCE [LARGE SCALE GENOMIC DNA]</scope>
</reference>
<accession>H2YV39</accession>
<comment type="similarity">
    <text evidence="1 2">Belongs to the MINDY deubiquitinase family. FAM63 subfamily.</text>
</comment>
<reference evidence="5" key="2">
    <citation type="submission" date="2025-08" db="UniProtKB">
        <authorList>
            <consortium name="Ensembl"/>
        </authorList>
    </citation>
    <scope>IDENTIFICATION</scope>
</reference>
<evidence type="ECO:0000313" key="6">
    <source>
        <dbReference type="Proteomes" id="UP000007875"/>
    </source>
</evidence>
<comment type="function">
    <text evidence="2">Hydrolase that can specifically remove 'Lys-48'-linked conjugated ubiquitin from proteins. Has exodeubiquitinase activity and has a preference for long polyubiquitin chains. May play a regulatory role at the level of protein turnover.</text>
</comment>
<evidence type="ECO:0000313" key="5">
    <source>
        <dbReference type="Ensembl" id="ENSCSAVP00000009199.1"/>
    </source>
</evidence>
<protein>
    <recommendedName>
        <fullName evidence="2">Ubiquitin carboxyl-terminal hydrolase</fullName>
        <ecNumber evidence="2">3.4.19.12</ecNumber>
    </recommendedName>
</protein>
<keyword evidence="6" id="KW-1185">Reference proteome</keyword>
<dbReference type="GO" id="GO:0140934">
    <property type="term" value="F:histone deubiquitinase activity"/>
    <property type="evidence" value="ECO:0007669"/>
    <property type="project" value="UniProtKB-UniRule"/>
</dbReference>
<evidence type="ECO:0000256" key="2">
    <source>
        <dbReference type="RuleBase" id="RU367139"/>
    </source>
</evidence>
<dbReference type="Ensembl" id="ENSCSAVT00000009316.1">
    <property type="protein sequence ID" value="ENSCSAVP00000009199.1"/>
    <property type="gene ID" value="ENSCSAVG00000005421.1"/>
</dbReference>
<dbReference type="GO" id="GO:0006508">
    <property type="term" value="P:proteolysis"/>
    <property type="evidence" value="ECO:0007669"/>
    <property type="project" value="UniProtKB-KW"/>
</dbReference>
<dbReference type="GO" id="GO:0036435">
    <property type="term" value="F:K48-linked polyubiquitin modification-dependent protein binding"/>
    <property type="evidence" value="ECO:0007669"/>
    <property type="project" value="UniProtKB-UniRule"/>
</dbReference>
<dbReference type="GO" id="GO:0071108">
    <property type="term" value="P:protein K48-linked deubiquitination"/>
    <property type="evidence" value="ECO:0007669"/>
    <property type="project" value="TreeGrafter"/>
</dbReference>
<dbReference type="PANTHER" id="PTHR18063">
    <property type="entry name" value="NF-E2 INDUCIBLE PROTEIN"/>
    <property type="match status" value="1"/>
</dbReference>
<keyword evidence="2" id="KW-0645">Protease</keyword>
<proteinExistence type="inferred from homology"/>
<name>H2YV39_CIOSA</name>
<keyword evidence="2" id="KW-0833">Ubl conjugation pathway</keyword>
<dbReference type="GO" id="GO:0004843">
    <property type="term" value="F:cysteine-type deubiquitinase activity"/>
    <property type="evidence" value="ECO:0007669"/>
    <property type="project" value="UniProtKB-UniRule"/>
</dbReference>
<dbReference type="GO" id="GO:1990380">
    <property type="term" value="F:K48-linked deubiquitinase activity"/>
    <property type="evidence" value="ECO:0007669"/>
    <property type="project" value="UniProtKB-UniRule"/>
</dbReference>
<dbReference type="InterPro" id="IPR007518">
    <property type="entry name" value="MINDY"/>
</dbReference>
<evidence type="ECO:0000259" key="4">
    <source>
        <dbReference type="Pfam" id="PF04424"/>
    </source>
</evidence>
<keyword evidence="2" id="KW-0378">Hydrolase</keyword>
<dbReference type="Pfam" id="PF04424">
    <property type="entry name" value="MINDY_DUB"/>
    <property type="match status" value="1"/>
</dbReference>
<dbReference type="GO" id="GO:0016807">
    <property type="term" value="F:cysteine-type carboxypeptidase activity"/>
    <property type="evidence" value="ECO:0007669"/>
    <property type="project" value="TreeGrafter"/>
</dbReference>
<dbReference type="PANTHER" id="PTHR18063:SF6">
    <property type="entry name" value="UBIQUITIN CARBOXYL-TERMINAL HYDROLASE"/>
    <property type="match status" value="1"/>
</dbReference>